<dbReference type="PANTHER" id="PTHR31920">
    <property type="entry name" value="B3 DOMAIN-CONTAINING"/>
    <property type="match status" value="1"/>
</dbReference>
<keyword evidence="4" id="KW-0804">Transcription</keyword>
<dbReference type="Gramene" id="KZM87188">
    <property type="protein sequence ID" value="KZM87188"/>
    <property type="gene ID" value="DCAR_024322"/>
</dbReference>
<evidence type="ECO:0000256" key="1">
    <source>
        <dbReference type="ARBA" id="ARBA00004123"/>
    </source>
</evidence>
<dbReference type="SUPFAM" id="SSF101936">
    <property type="entry name" value="DNA-binding pseudobarrel domain"/>
    <property type="match status" value="2"/>
</dbReference>
<comment type="caution">
    <text evidence="6">The sequence shown here is derived from an EMBL/GenBank/DDBJ whole genome shotgun (WGS) entry which is preliminary data.</text>
</comment>
<gene>
    <name evidence="6" type="ORF">DCAR_024322</name>
</gene>
<accession>A0A164T890</accession>
<proteinExistence type="predicted"/>
<name>A0A164T890_DAUCS</name>
<reference evidence="6" key="1">
    <citation type="journal article" date="2016" name="Nat. Genet.">
        <title>A high-quality carrot genome assembly provides new insights into carotenoid accumulation and asterid genome evolution.</title>
        <authorList>
            <person name="Iorizzo M."/>
            <person name="Ellison S."/>
            <person name="Senalik D."/>
            <person name="Zeng P."/>
            <person name="Satapoomin P."/>
            <person name="Huang J."/>
            <person name="Bowman M."/>
            <person name="Iovene M."/>
            <person name="Sanseverino W."/>
            <person name="Cavagnaro P."/>
            <person name="Yildiz M."/>
            <person name="Macko-Podgorni A."/>
            <person name="Moranska E."/>
            <person name="Grzebelus E."/>
            <person name="Grzebelus D."/>
            <person name="Ashrafi H."/>
            <person name="Zheng Z."/>
            <person name="Cheng S."/>
            <person name="Spooner D."/>
            <person name="Van Deynze A."/>
            <person name="Simon P."/>
        </authorList>
    </citation>
    <scope>NUCLEOTIDE SEQUENCE [LARGE SCALE GENOMIC DNA]</scope>
    <source>
        <tissue evidence="6">Leaf</tissue>
    </source>
</reference>
<comment type="subcellular location">
    <subcellularLocation>
        <location evidence="1">Nucleus</location>
    </subcellularLocation>
</comment>
<evidence type="ECO:0000256" key="5">
    <source>
        <dbReference type="ARBA" id="ARBA00023242"/>
    </source>
</evidence>
<dbReference type="GO" id="GO:0003677">
    <property type="term" value="F:DNA binding"/>
    <property type="evidence" value="ECO:0007669"/>
    <property type="project" value="UniProtKB-KW"/>
</dbReference>
<evidence type="ECO:0000256" key="2">
    <source>
        <dbReference type="ARBA" id="ARBA00023015"/>
    </source>
</evidence>
<evidence type="ECO:0000256" key="3">
    <source>
        <dbReference type="ARBA" id="ARBA00023125"/>
    </source>
</evidence>
<dbReference type="GO" id="GO:0005634">
    <property type="term" value="C:nucleus"/>
    <property type="evidence" value="ECO:0007669"/>
    <property type="project" value="UniProtKB-SubCell"/>
</dbReference>
<evidence type="ECO:0008006" key="7">
    <source>
        <dbReference type="Google" id="ProtNLM"/>
    </source>
</evidence>
<protein>
    <recommendedName>
        <fullName evidence="7">TF-B3 domain-containing protein</fullName>
    </recommendedName>
</protein>
<dbReference type="InterPro" id="IPR050655">
    <property type="entry name" value="Plant_B3_domain"/>
</dbReference>
<organism evidence="6">
    <name type="scientific">Daucus carota subsp. sativus</name>
    <name type="common">Carrot</name>
    <dbReference type="NCBI Taxonomy" id="79200"/>
    <lineage>
        <taxon>Eukaryota</taxon>
        <taxon>Viridiplantae</taxon>
        <taxon>Streptophyta</taxon>
        <taxon>Embryophyta</taxon>
        <taxon>Tracheophyta</taxon>
        <taxon>Spermatophyta</taxon>
        <taxon>Magnoliopsida</taxon>
        <taxon>eudicotyledons</taxon>
        <taxon>Gunneridae</taxon>
        <taxon>Pentapetalae</taxon>
        <taxon>asterids</taxon>
        <taxon>campanulids</taxon>
        <taxon>Apiales</taxon>
        <taxon>Apiaceae</taxon>
        <taxon>Apioideae</taxon>
        <taxon>Scandiceae</taxon>
        <taxon>Daucinae</taxon>
        <taxon>Daucus</taxon>
        <taxon>Daucus sect. Daucus</taxon>
    </lineage>
</organism>
<evidence type="ECO:0000256" key="4">
    <source>
        <dbReference type="ARBA" id="ARBA00023163"/>
    </source>
</evidence>
<dbReference type="PANTHER" id="PTHR31920:SF135">
    <property type="entry name" value="B3 DOMAIN-CONTAINING PROTEIN OS03G0621600-RELATED"/>
    <property type="match status" value="1"/>
</dbReference>
<dbReference type="EMBL" id="LNRQ01000007">
    <property type="protein sequence ID" value="KZM87188.1"/>
    <property type="molecule type" value="Genomic_DNA"/>
</dbReference>
<sequence>MKMASTNRFPQFIKYIRCDESSSDEIRVPQKFTNEHSNPLSENWILSLRNGYKIPVRYDSTNSTLVGVRDLLVDFGVMGVQVMPCHMMHYSHGVDVSTDFFRTSVFWKKDTITAYNGVESWKLEVRKRKFVDRLGGIMSCNVNSTGLVVYDLVITKKHLTNKEYTKVLKRSACKTLGIRQSMEFVDLSFKDFSWTVKFIVGSGIGHRTGVLNWYKVVDDIFLSGGQMEIPRVYTEITGGGMKKIVKLIMADGKSVFVRFFAGKNLIYGLENLVNSYSIELNDIPVFTYASDSTFSVSCFKYSGIEYHHNSEELDALIEEEAQETIMLSDSSDASDNNLVLDHAPQEVEEMVMEVSDEEQDNNSFLVTLKKSHVDKKVHGVRFSLKFAAWVVEINNNVVAKEVQQIIIALLGLILHLQSEVKSLSRGFKDYAVMAFHDNEVPRIFKVALKDTCLSGVMTLPKKFSEYTGRIPANVQIILKDGFEWNVKFWKERNSLHGLKALLEYYGCSTGAFLLMEYNGGGRFMCDIFPAYEGCERWTDECDLLGKYIMKIVVYQGDDFDELCLCSGLMAWRRFQEALTL</sequence>
<dbReference type="AlphaFoldDB" id="A0A164T890"/>
<keyword evidence="2" id="KW-0805">Transcription regulation</keyword>
<evidence type="ECO:0000313" key="6">
    <source>
        <dbReference type="EMBL" id="KZM87188.1"/>
    </source>
</evidence>
<dbReference type="InterPro" id="IPR015300">
    <property type="entry name" value="DNA-bd_pseudobarrel_sf"/>
</dbReference>
<keyword evidence="3" id="KW-0238">DNA-binding</keyword>
<keyword evidence="5" id="KW-0539">Nucleus</keyword>